<reference evidence="6 7" key="1">
    <citation type="submission" date="2018-04" db="EMBL/GenBank/DDBJ databases">
        <title>Genomic Encyclopedia of Type Strains, Phase IV (KMG-IV): sequencing the most valuable type-strain genomes for metagenomic binning, comparative biology and taxonomic classification.</title>
        <authorList>
            <person name="Goeker M."/>
        </authorList>
    </citation>
    <scope>NUCLEOTIDE SEQUENCE [LARGE SCALE GENOMIC DNA]</scope>
    <source>
        <strain evidence="6 7">DSM 7138</strain>
    </source>
</reference>
<dbReference type="PANTHER" id="PTHR33254">
    <property type="entry name" value="4-HYDROXY-4-METHYL-2-OXOGLUTARATE ALDOLASE 3-RELATED"/>
    <property type="match status" value="1"/>
</dbReference>
<organism evidence="6 7">
    <name type="scientific">Mycoplana dimorpha</name>
    <dbReference type="NCBI Taxonomy" id="28320"/>
    <lineage>
        <taxon>Bacteria</taxon>
        <taxon>Pseudomonadati</taxon>
        <taxon>Pseudomonadota</taxon>
        <taxon>Alphaproteobacteria</taxon>
        <taxon>Hyphomicrobiales</taxon>
        <taxon>Rhizobiaceae</taxon>
        <taxon>Mycoplana</taxon>
    </lineage>
</organism>
<comment type="caution">
    <text evidence="6">The sequence shown here is derived from an EMBL/GenBank/DDBJ whole genome shotgun (WGS) entry which is preliminary data.</text>
</comment>
<feature type="binding site" evidence="5">
    <location>
        <position position="120"/>
    </location>
    <ligand>
        <name>Mg(2+)</name>
        <dbReference type="ChEBI" id="CHEBI:18420"/>
    </ligand>
</feature>
<keyword evidence="7" id="KW-1185">Reference proteome</keyword>
<evidence type="ECO:0000256" key="5">
    <source>
        <dbReference type="PIRSR" id="PIRSR605493-1"/>
    </source>
</evidence>
<evidence type="ECO:0000256" key="3">
    <source>
        <dbReference type="ARBA" id="ARBA00029596"/>
    </source>
</evidence>
<proteinExistence type="predicted"/>
<dbReference type="EMBL" id="PZZZ01000013">
    <property type="protein sequence ID" value="PTM87770.1"/>
    <property type="molecule type" value="Genomic_DNA"/>
</dbReference>
<evidence type="ECO:0000313" key="6">
    <source>
        <dbReference type="EMBL" id="PTM87770.1"/>
    </source>
</evidence>
<gene>
    <name evidence="6" type="ORF">C7449_11319</name>
</gene>
<dbReference type="Gene3D" id="3.50.30.40">
    <property type="entry name" value="Ribonuclease E inhibitor RraA/RraA-like"/>
    <property type="match status" value="1"/>
</dbReference>
<comment type="cofactor">
    <cofactor evidence="1">
        <name>a divalent metal cation</name>
        <dbReference type="ChEBI" id="CHEBI:60240"/>
    </cofactor>
</comment>
<accession>A0A2T5AM15</accession>
<keyword evidence="5" id="KW-0479">Metal-binding</keyword>
<dbReference type="CDD" id="cd16841">
    <property type="entry name" value="RraA_family"/>
    <property type="match status" value="1"/>
</dbReference>
<dbReference type="GO" id="GO:0046872">
    <property type="term" value="F:metal ion binding"/>
    <property type="evidence" value="ECO:0007669"/>
    <property type="project" value="UniProtKB-KW"/>
</dbReference>
<protein>
    <recommendedName>
        <fullName evidence="2">Putative 4-hydroxy-4-methyl-2-oxoglutarate aldolase</fullName>
    </recommendedName>
    <alternativeName>
        <fullName evidence="3">Regulator of ribonuclease activity homolog</fullName>
    </alternativeName>
    <alternativeName>
        <fullName evidence="4">RraA-like protein</fullName>
    </alternativeName>
</protein>
<evidence type="ECO:0000313" key="7">
    <source>
        <dbReference type="Proteomes" id="UP000241247"/>
    </source>
</evidence>
<dbReference type="OrthoDB" id="9812532at2"/>
<feature type="binding site" evidence="5">
    <location>
        <begin position="97"/>
        <end position="100"/>
    </location>
    <ligand>
        <name>substrate</name>
    </ligand>
</feature>
<evidence type="ECO:0000256" key="1">
    <source>
        <dbReference type="ARBA" id="ARBA00001968"/>
    </source>
</evidence>
<evidence type="ECO:0000256" key="2">
    <source>
        <dbReference type="ARBA" id="ARBA00016549"/>
    </source>
</evidence>
<sequence>MSIKSYRIADPAPQLDAGLLARFARVEAATVGHYLHDRFMRNDLRPLIDGVRVAGTAQTVSIPGPDSTLLYHAMDRVRPGDILVIDRAGDERHAAWGGFMAAVAKERKLAGVIVDGMITDPAAIREAGVPTWARGVSPITTKLLNLGGGYNIPVSCGGVTVNPGDAILADDCGVLVLPAEQVAGIADVALADQEDEGSWLARIRAGANLQDLVDIAGMIAERQQKDGASHG</sequence>
<dbReference type="AlphaFoldDB" id="A0A2T5AM15"/>
<dbReference type="InterPro" id="IPR005493">
    <property type="entry name" value="RraA/RraA-like"/>
</dbReference>
<dbReference type="SUPFAM" id="SSF89562">
    <property type="entry name" value="RraA-like"/>
    <property type="match status" value="1"/>
</dbReference>
<comment type="cofactor">
    <cofactor evidence="5">
        <name>Mg(2+)</name>
        <dbReference type="ChEBI" id="CHEBI:18420"/>
    </cofactor>
</comment>
<dbReference type="Pfam" id="PF03737">
    <property type="entry name" value="RraA-like"/>
    <property type="match status" value="1"/>
</dbReference>
<dbReference type="PANTHER" id="PTHR33254:SF4">
    <property type="entry name" value="4-HYDROXY-4-METHYL-2-OXOGLUTARATE ALDOLASE 3-RELATED"/>
    <property type="match status" value="1"/>
</dbReference>
<evidence type="ECO:0000256" key="4">
    <source>
        <dbReference type="ARBA" id="ARBA00030169"/>
    </source>
</evidence>
<dbReference type="InterPro" id="IPR036704">
    <property type="entry name" value="RraA/RraA-like_sf"/>
</dbReference>
<dbReference type="Proteomes" id="UP000241247">
    <property type="component" value="Unassembled WGS sequence"/>
</dbReference>
<name>A0A2T5AM15_MYCDI</name>
<keyword evidence="5" id="KW-0460">Magnesium</keyword>
<dbReference type="RefSeq" id="WP_108004840.1">
    <property type="nucleotide sequence ID" value="NZ_JBHEEX010000019.1"/>
</dbReference>